<dbReference type="InterPro" id="IPR038655">
    <property type="entry name" value="Ribosomal_eL27_sf"/>
</dbReference>
<dbReference type="GO" id="GO:0003735">
    <property type="term" value="F:structural constituent of ribosome"/>
    <property type="evidence" value="ECO:0007669"/>
    <property type="project" value="InterPro"/>
</dbReference>
<dbReference type="GO" id="GO:1990904">
    <property type="term" value="C:ribonucleoprotein complex"/>
    <property type="evidence" value="ECO:0007669"/>
    <property type="project" value="UniProtKB-KW"/>
</dbReference>
<dbReference type="InterPro" id="IPR008991">
    <property type="entry name" value="Translation_prot_SH3-like_sf"/>
</dbReference>
<dbReference type="Ensembl" id="ENSPTET00000032858.1">
    <property type="protein sequence ID" value="ENSPTEP00000022909.1"/>
    <property type="gene ID" value="ENSPTEG00000023746.1"/>
</dbReference>
<evidence type="ECO:0000256" key="4">
    <source>
        <dbReference type="ARBA" id="ARBA00023274"/>
    </source>
</evidence>
<evidence type="ECO:0000256" key="7">
    <source>
        <dbReference type="ARBA" id="ARBA00045465"/>
    </source>
</evidence>
<organism evidence="9 10">
    <name type="scientific">Piliocolobus tephrosceles</name>
    <name type="common">Ugandan red Colobus</name>
    <dbReference type="NCBI Taxonomy" id="591936"/>
    <lineage>
        <taxon>Eukaryota</taxon>
        <taxon>Metazoa</taxon>
        <taxon>Chordata</taxon>
        <taxon>Craniata</taxon>
        <taxon>Vertebrata</taxon>
        <taxon>Euteleostomi</taxon>
        <taxon>Mammalia</taxon>
        <taxon>Eutheria</taxon>
        <taxon>Euarchontoglires</taxon>
        <taxon>Primates</taxon>
        <taxon>Haplorrhini</taxon>
        <taxon>Catarrhini</taxon>
        <taxon>Cercopithecidae</taxon>
        <taxon>Colobinae</taxon>
        <taxon>Piliocolobus</taxon>
    </lineage>
</organism>
<dbReference type="GO" id="GO:0005791">
    <property type="term" value="C:rough endoplasmic reticulum"/>
    <property type="evidence" value="ECO:0007669"/>
    <property type="project" value="UniProtKB-SubCell"/>
</dbReference>
<dbReference type="Ensembl" id="ENSPTET00000032980.1">
    <property type="protein sequence ID" value="ENSPTEP00000023005.1"/>
    <property type="gene ID" value="ENSPTEG00000023829.1"/>
</dbReference>
<keyword evidence="4" id="KW-0687">Ribonucleoprotein</keyword>
<evidence type="ECO:0000256" key="3">
    <source>
        <dbReference type="ARBA" id="ARBA00022980"/>
    </source>
</evidence>
<accession>A0A8C9HME4</accession>
<dbReference type="Gene3D" id="2.30.30.770">
    <property type="match status" value="1"/>
</dbReference>
<dbReference type="InterPro" id="IPR041991">
    <property type="entry name" value="Ribosomal_eL27_KOW"/>
</dbReference>
<protein>
    <recommendedName>
        <fullName evidence="5">Large ribosomal subunit protein eL27</fullName>
    </recommendedName>
    <alternativeName>
        <fullName evidence="6">60S ribosomal protein L27</fullName>
    </alternativeName>
</protein>
<evidence type="ECO:0000256" key="2">
    <source>
        <dbReference type="ARBA" id="ARBA00009124"/>
    </source>
</evidence>
<dbReference type="CDD" id="cd06090">
    <property type="entry name" value="KOW_RPL27"/>
    <property type="match status" value="1"/>
</dbReference>
<keyword evidence="3" id="KW-0689">Ribosomal protein</keyword>
<dbReference type="Ensembl" id="ENSPTET00000032892.1">
    <property type="protein sequence ID" value="ENSPTEP00000022940.1"/>
    <property type="gene ID" value="ENSPTEG00000023771.1"/>
</dbReference>
<evidence type="ECO:0000259" key="8">
    <source>
        <dbReference type="SMART" id="SM00739"/>
    </source>
</evidence>
<dbReference type="Ensembl" id="ENSPTET00000033030.1">
    <property type="protein sequence ID" value="ENSPTEP00000023044.1"/>
    <property type="gene ID" value="ENSPTEG00000023856.1"/>
</dbReference>
<reference evidence="9" key="1">
    <citation type="submission" date="2025-05" db="UniProtKB">
        <authorList>
            <consortium name="Ensembl"/>
        </authorList>
    </citation>
    <scope>IDENTIFICATION</scope>
</reference>
<evidence type="ECO:0000313" key="9">
    <source>
        <dbReference type="Ensembl" id="ENSPTEP00000023005.1"/>
    </source>
</evidence>
<dbReference type="InterPro" id="IPR005824">
    <property type="entry name" value="KOW"/>
</dbReference>
<evidence type="ECO:0000256" key="6">
    <source>
        <dbReference type="ARBA" id="ARBA00035329"/>
    </source>
</evidence>
<dbReference type="SMART" id="SM00739">
    <property type="entry name" value="KOW"/>
    <property type="match status" value="1"/>
</dbReference>
<dbReference type="SUPFAM" id="SSF50104">
    <property type="entry name" value="Translation proteins SH3-like domain"/>
    <property type="match status" value="1"/>
</dbReference>
<dbReference type="InterPro" id="IPR001141">
    <property type="entry name" value="Ribosomal_eL27"/>
</dbReference>
<proteinExistence type="inferred from homology"/>
<evidence type="ECO:0000313" key="10">
    <source>
        <dbReference type="Proteomes" id="UP000694416"/>
    </source>
</evidence>
<dbReference type="Pfam" id="PF01777">
    <property type="entry name" value="Ribosomal_L27e"/>
    <property type="match status" value="1"/>
</dbReference>
<feature type="domain" description="KOW" evidence="8">
    <location>
        <begin position="4"/>
        <end position="31"/>
    </location>
</feature>
<sequence length="147" mass="16916">MGKLLKPGKVVIILNGRRAGKKAIIVNTYENPTKEKPFSYCLVAGIEKHPLKVTKKMKKDKILKRSTVKAFVKYINVNHILPTRYQVSNDFEIKDLANESAFNTKHKKKKAVRKLGSIFKKKFLNPINEKTGEVSKDISFLHKKLYF</sequence>
<evidence type="ECO:0000256" key="1">
    <source>
        <dbReference type="ARBA" id="ARBA00004427"/>
    </source>
</evidence>
<dbReference type="AlphaFoldDB" id="A0A8C9HME4"/>
<comment type="similarity">
    <text evidence="2">Belongs to the eukaryotic ribosomal protein eL27 family.</text>
</comment>
<dbReference type="GO" id="GO:0006412">
    <property type="term" value="P:translation"/>
    <property type="evidence" value="ECO:0007669"/>
    <property type="project" value="InterPro"/>
</dbReference>
<name>A0A8C9HME4_9PRIM</name>
<comment type="function">
    <text evidence="7">Component of the large ribosomal subunit. Required for proper rRNA processing and maturation of 28S and 5.8S rRNAs.</text>
</comment>
<dbReference type="PANTHER" id="PTHR10497">
    <property type="entry name" value="60S RIBOSOMAL PROTEIN L27"/>
    <property type="match status" value="1"/>
</dbReference>
<dbReference type="GO" id="GO:0005840">
    <property type="term" value="C:ribosome"/>
    <property type="evidence" value="ECO:0007669"/>
    <property type="project" value="UniProtKB-KW"/>
</dbReference>
<dbReference type="Proteomes" id="UP000694416">
    <property type="component" value="Unplaced"/>
</dbReference>
<keyword evidence="10" id="KW-1185">Reference proteome</keyword>
<comment type="subcellular location">
    <subcellularLocation>
        <location evidence="1">Rough endoplasmic reticulum</location>
    </subcellularLocation>
</comment>
<evidence type="ECO:0000256" key="5">
    <source>
        <dbReference type="ARBA" id="ARBA00035224"/>
    </source>
</evidence>